<feature type="region of interest" description="Disordered" evidence="2">
    <location>
        <begin position="207"/>
        <end position="231"/>
    </location>
</feature>
<sequence>MFVEMENPRRPFDRSRELGLKRPRLSEDAGPNPNGRPFSQRMVGSAATTRFRGVDFESNDSGGGGAYEPRPTPQQQHHELISQYRTAIAELTFNSKPIITNLTIIAGENLFAAKAIAAIVCANILEVPSDQKLPSLYLLDSIVKNIGKDYIKYFAARLPEVFCKAYIQVDPSVHQSMRHLFGTWKGVFPLQTLQIIGKELGFSPLINGSSSGSTTSRPDSQSQRPPHSIHVNPKYLERQCLQQSSRAKGMLNDITEAMTDVKENTERSDRAAIISTGRPWVDPSVKMNSVQHSNRDALSGPIHEKSITAACGDYEYGSDFSQNSGLGIVRNSGRITDKAQDRPWYGTGSSVQETISGQRNGFNVKPGLRNYSVSKNADPRLRAAHNIANRSNNGLSTSWKNSEEEEFMWDMHSRLSDQDVAAISSNSRKENWISDIEEKSEFGNHLNKTKGIHDVESRFDREASAETEQKDQTTYGSQISPAWSLQGSKDGDGSIRPAVSTINSVNPEGYSATLDRLTRSTSSSLARMGAQQQFGLSQVGNSGSCILASSSSGSTGMLSHQHFQSVGTSSPPELSPMHQRSSSPSFPARHPYQQTQNSAEEDHPQAHSSTQPDYKPSQFPGLLNTRSHNRSAIQASSASLPSFGTSSKPGNEPDHSDPHAVEISGLSSRSGLLAAVMNSGILSKNSITSSLPNQSALDGGQMSSKSGVQPPLPRVDPKTFSDSEQPPLPPGPPPSSLVASESAQPAVESKAPNPLSNLLSSLVAKGLISASKTQSQSVSPPQMPTQLPDKSASISTISSIPVSSVPVSSDTSCSSTKDDVELTESTGKNSPSLSQFTAMEIENLIGLDFRPDVIREFHSSVINALLGDLTHQCSLCGLQLKLKEQLCRHSEWHAMRNLGADEVIGPSRRWYASSGDWIAGKPGQLRFGSAGCGHQSQETTEKGEPMIPADENQAACILCGELFEDYFSQERGEWMFNGAVYMTIPTKDGEVDESVDKGPIVHSRCISESSLHDLGLATDVKTEEDAMML</sequence>
<dbReference type="InterPro" id="IPR047415">
    <property type="entry name" value="Pcf11_CID"/>
</dbReference>
<dbReference type="Proteomes" id="UP001054252">
    <property type="component" value="Unassembled WGS sequence"/>
</dbReference>
<dbReference type="Gene3D" id="1.25.40.90">
    <property type="match status" value="1"/>
</dbReference>
<dbReference type="PROSITE" id="PS00028">
    <property type="entry name" value="ZINC_FINGER_C2H2_1"/>
    <property type="match status" value="1"/>
</dbReference>
<dbReference type="GO" id="GO:0031124">
    <property type="term" value="P:mRNA 3'-end processing"/>
    <property type="evidence" value="ECO:0007669"/>
    <property type="project" value="InterPro"/>
</dbReference>
<feature type="compositionally biased region" description="Polar residues" evidence="2">
    <location>
        <begin position="624"/>
        <end position="649"/>
    </location>
</feature>
<feature type="compositionally biased region" description="Low complexity" evidence="2">
    <location>
        <begin position="788"/>
        <end position="815"/>
    </location>
</feature>
<dbReference type="PANTHER" id="PTHR15921:SF3">
    <property type="entry name" value="PRE-MRNA CLEAVAGE COMPLEX 2 PROTEIN PCF11"/>
    <property type="match status" value="1"/>
</dbReference>
<dbReference type="InterPro" id="IPR045154">
    <property type="entry name" value="PCF11-like"/>
</dbReference>
<feature type="compositionally biased region" description="Basic and acidic residues" evidence="2">
    <location>
        <begin position="651"/>
        <end position="660"/>
    </location>
</feature>
<reference evidence="4 5" key="1">
    <citation type="journal article" date="2021" name="Commun. Biol.">
        <title>The genome of Shorea leprosula (Dipterocarpaceae) highlights the ecological relevance of drought in aseasonal tropical rainforests.</title>
        <authorList>
            <person name="Ng K.K.S."/>
            <person name="Kobayashi M.J."/>
            <person name="Fawcett J.A."/>
            <person name="Hatakeyama M."/>
            <person name="Paape T."/>
            <person name="Ng C.H."/>
            <person name="Ang C.C."/>
            <person name="Tnah L.H."/>
            <person name="Lee C.T."/>
            <person name="Nishiyama T."/>
            <person name="Sese J."/>
            <person name="O'Brien M.J."/>
            <person name="Copetti D."/>
            <person name="Mohd Noor M.I."/>
            <person name="Ong R.C."/>
            <person name="Putra M."/>
            <person name="Sireger I.Z."/>
            <person name="Indrioko S."/>
            <person name="Kosugi Y."/>
            <person name="Izuno A."/>
            <person name="Isagi Y."/>
            <person name="Lee S.L."/>
            <person name="Shimizu K.K."/>
        </authorList>
    </citation>
    <scope>NUCLEOTIDE SEQUENCE [LARGE SCALE GENOMIC DNA]</scope>
    <source>
        <strain evidence="4">214</strain>
    </source>
</reference>
<dbReference type="Pfam" id="PF23228">
    <property type="entry name" value="zf_PCFS4"/>
    <property type="match status" value="1"/>
</dbReference>
<comment type="caution">
    <text evidence="4">The sequence shown here is derived from an EMBL/GenBank/DDBJ whole genome shotgun (WGS) entry which is preliminary data.</text>
</comment>
<feature type="compositionally biased region" description="Polar residues" evidence="2">
    <location>
        <begin position="692"/>
        <end position="707"/>
    </location>
</feature>
<dbReference type="InterPro" id="IPR057242">
    <property type="entry name" value="PCFS4-like"/>
</dbReference>
<dbReference type="Pfam" id="PF04818">
    <property type="entry name" value="CID"/>
    <property type="match status" value="1"/>
</dbReference>
<dbReference type="FunFam" id="1.25.40.90:FF:000023">
    <property type="entry name" value="polyadenylation and cleavage factor homolog 4"/>
    <property type="match status" value="1"/>
</dbReference>
<dbReference type="SMART" id="SM00582">
    <property type="entry name" value="RPR"/>
    <property type="match status" value="1"/>
</dbReference>
<dbReference type="GO" id="GO:0006369">
    <property type="term" value="P:termination of RNA polymerase II transcription"/>
    <property type="evidence" value="ECO:0007669"/>
    <property type="project" value="InterPro"/>
</dbReference>
<dbReference type="GO" id="GO:0005849">
    <property type="term" value="C:mRNA cleavage factor complex"/>
    <property type="evidence" value="ECO:0007669"/>
    <property type="project" value="TreeGrafter"/>
</dbReference>
<dbReference type="EMBL" id="BPVZ01000012">
    <property type="protein sequence ID" value="GKU98317.1"/>
    <property type="molecule type" value="Genomic_DNA"/>
</dbReference>
<keyword evidence="5" id="KW-1185">Reference proteome</keyword>
<dbReference type="CDD" id="cd16982">
    <property type="entry name" value="CID_Pcf11"/>
    <property type="match status" value="1"/>
</dbReference>
<feature type="compositionally biased region" description="Basic and acidic residues" evidence="2">
    <location>
        <begin position="1"/>
        <end position="27"/>
    </location>
</feature>
<evidence type="ECO:0000256" key="1">
    <source>
        <dbReference type="ARBA" id="ARBA00022664"/>
    </source>
</evidence>
<evidence type="ECO:0000256" key="2">
    <source>
        <dbReference type="SAM" id="MobiDB-lite"/>
    </source>
</evidence>
<feature type="region of interest" description="Disordered" evidence="2">
    <location>
        <begin position="772"/>
        <end position="831"/>
    </location>
</feature>
<feature type="domain" description="CID" evidence="3">
    <location>
        <begin position="76"/>
        <end position="204"/>
    </location>
</feature>
<feature type="region of interest" description="Disordered" evidence="2">
    <location>
        <begin position="1"/>
        <end position="77"/>
    </location>
</feature>
<dbReference type="PANTHER" id="PTHR15921">
    <property type="entry name" value="PRE-MRNA CLEAVAGE COMPLEX II"/>
    <property type="match status" value="1"/>
</dbReference>
<feature type="region of interest" description="Disordered" evidence="2">
    <location>
        <begin position="444"/>
        <end position="508"/>
    </location>
</feature>
<accession>A0AAV5IB10</accession>
<dbReference type="InterPro" id="IPR008942">
    <property type="entry name" value="ENTH_VHS"/>
</dbReference>
<dbReference type="AlphaFoldDB" id="A0AAV5IB10"/>
<proteinExistence type="predicted"/>
<evidence type="ECO:0000313" key="4">
    <source>
        <dbReference type="EMBL" id="GKU98317.1"/>
    </source>
</evidence>
<feature type="compositionally biased region" description="Polar residues" evidence="2">
    <location>
        <begin position="472"/>
        <end position="487"/>
    </location>
</feature>
<feature type="compositionally biased region" description="Pro residues" evidence="2">
    <location>
        <begin position="726"/>
        <end position="735"/>
    </location>
</feature>
<gene>
    <name evidence="4" type="ORF">SLEP1_g11336</name>
</gene>
<feature type="compositionally biased region" description="Polar residues" evidence="2">
    <location>
        <begin position="561"/>
        <end position="585"/>
    </location>
</feature>
<evidence type="ECO:0000259" key="3">
    <source>
        <dbReference type="PROSITE" id="PS51391"/>
    </source>
</evidence>
<dbReference type="GO" id="GO:0000993">
    <property type="term" value="F:RNA polymerase II complex binding"/>
    <property type="evidence" value="ECO:0007669"/>
    <property type="project" value="InterPro"/>
</dbReference>
<feature type="compositionally biased region" description="Basic and acidic residues" evidence="2">
    <location>
        <begin position="451"/>
        <end position="471"/>
    </location>
</feature>
<protein>
    <recommendedName>
        <fullName evidence="3">CID domain-containing protein</fullName>
    </recommendedName>
</protein>
<feature type="region of interest" description="Disordered" evidence="2">
    <location>
        <begin position="551"/>
        <end position="662"/>
    </location>
</feature>
<dbReference type="PROSITE" id="PS51391">
    <property type="entry name" value="CID"/>
    <property type="match status" value="1"/>
</dbReference>
<dbReference type="InterPro" id="IPR013087">
    <property type="entry name" value="Znf_C2H2_type"/>
</dbReference>
<dbReference type="InterPro" id="IPR006569">
    <property type="entry name" value="CID_dom"/>
</dbReference>
<feature type="region of interest" description="Disordered" evidence="2">
    <location>
        <begin position="692"/>
        <end position="753"/>
    </location>
</feature>
<dbReference type="GO" id="GO:0005737">
    <property type="term" value="C:cytoplasm"/>
    <property type="evidence" value="ECO:0007669"/>
    <property type="project" value="TreeGrafter"/>
</dbReference>
<name>A0AAV5IB10_9ROSI</name>
<keyword evidence="1" id="KW-0507">mRNA processing</keyword>
<dbReference type="GO" id="GO:0003729">
    <property type="term" value="F:mRNA binding"/>
    <property type="evidence" value="ECO:0007669"/>
    <property type="project" value="InterPro"/>
</dbReference>
<organism evidence="4 5">
    <name type="scientific">Rubroshorea leprosula</name>
    <dbReference type="NCBI Taxonomy" id="152421"/>
    <lineage>
        <taxon>Eukaryota</taxon>
        <taxon>Viridiplantae</taxon>
        <taxon>Streptophyta</taxon>
        <taxon>Embryophyta</taxon>
        <taxon>Tracheophyta</taxon>
        <taxon>Spermatophyta</taxon>
        <taxon>Magnoliopsida</taxon>
        <taxon>eudicotyledons</taxon>
        <taxon>Gunneridae</taxon>
        <taxon>Pentapetalae</taxon>
        <taxon>rosids</taxon>
        <taxon>malvids</taxon>
        <taxon>Malvales</taxon>
        <taxon>Dipterocarpaceae</taxon>
        <taxon>Rubroshorea</taxon>
    </lineage>
</organism>
<evidence type="ECO:0000313" key="5">
    <source>
        <dbReference type="Proteomes" id="UP001054252"/>
    </source>
</evidence>
<dbReference type="SUPFAM" id="SSF48464">
    <property type="entry name" value="ENTH/VHS domain"/>
    <property type="match status" value="1"/>
</dbReference>